<evidence type="ECO:0000256" key="5">
    <source>
        <dbReference type="SAM" id="Phobius"/>
    </source>
</evidence>
<dbReference type="GO" id="GO:0006508">
    <property type="term" value="P:proteolysis"/>
    <property type="evidence" value="ECO:0007669"/>
    <property type="project" value="UniProtKB-KW"/>
</dbReference>
<dbReference type="RefSeq" id="WP_107029972.1">
    <property type="nucleotide sequence ID" value="NZ_AP024085.1"/>
</dbReference>
<dbReference type="InterPro" id="IPR038765">
    <property type="entry name" value="Papain-like_cys_pep_sf"/>
</dbReference>
<keyword evidence="2" id="KW-0645">Protease</keyword>
<protein>
    <submittedName>
        <fullName evidence="8">NlpC/P60 family protein</fullName>
    </submittedName>
    <submittedName>
        <fullName evidence="10">Peptidoglycan endopeptidase</fullName>
    </submittedName>
</protein>
<keyword evidence="5" id="KW-0812">Transmembrane</keyword>
<evidence type="ECO:0000256" key="4">
    <source>
        <dbReference type="ARBA" id="ARBA00022807"/>
    </source>
</evidence>
<evidence type="ECO:0000313" key="7">
    <source>
        <dbReference type="EMBL" id="BCL56645.1"/>
    </source>
</evidence>
<dbReference type="Proteomes" id="UP001197827">
    <property type="component" value="Unassembled WGS sequence"/>
</dbReference>
<dbReference type="SUPFAM" id="SSF54001">
    <property type="entry name" value="Cysteine proteinases"/>
    <property type="match status" value="1"/>
</dbReference>
<dbReference type="EMBL" id="JAJDKQ010000008">
    <property type="protein sequence ID" value="MCB8561509.1"/>
    <property type="molecule type" value="Genomic_DNA"/>
</dbReference>
<feature type="domain" description="NlpC/P60" evidence="6">
    <location>
        <begin position="206"/>
        <end position="356"/>
    </location>
</feature>
<dbReference type="InterPro" id="IPR000064">
    <property type="entry name" value="NLP_P60_dom"/>
</dbReference>
<evidence type="ECO:0000313" key="11">
    <source>
        <dbReference type="Proteomes" id="UP000240974"/>
    </source>
</evidence>
<reference evidence="8" key="4">
    <citation type="submission" date="2021-10" db="EMBL/GenBank/DDBJ databases">
        <title>Collection of gut derived symbiotic bacterial strains cultured from healthy donors.</title>
        <authorList>
            <person name="Lin H."/>
            <person name="Littmann E."/>
            <person name="Kohout C."/>
            <person name="Pamer E.G."/>
        </authorList>
    </citation>
    <scope>NUCLEOTIDE SEQUENCE</scope>
    <source>
        <strain evidence="8">DFI.5.2</strain>
    </source>
</reference>
<dbReference type="PANTHER" id="PTHR47053">
    <property type="entry name" value="MUREIN DD-ENDOPEPTIDASE MEPH-RELATED"/>
    <property type="match status" value="1"/>
</dbReference>
<organism evidence="10 11">
    <name type="scientific">Faecalibacillus intestinalis</name>
    <dbReference type="NCBI Taxonomy" id="1982626"/>
    <lineage>
        <taxon>Bacteria</taxon>
        <taxon>Bacillati</taxon>
        <taxon>Bacillota</taxon>
        <taxon>Erysipelotrichia</taxon>
        <taxon>Erysipelotrichales</taxon>
        <taxon>Coprobacillaceae</taxon>
        <taxon>Faecalibacillus</taxon>
    </lineage>
</organism>
<reference evidence="9" key="5">
    <citation type="submission" date="2022-06" db="EMBL/GenBank/DDBJ databases">
        <title>Isolation of gut microbiota from human fecal samples.</title>
        <authorList>
            <person name="Pamer E.G."/>
            <person name="Barat B."/>
            <person name="Waligurski E."/>
            <person name="Medina S."/>
            <person name="Paddock L."/>
            <person name="Mostad J."/>
        </authorList>
    </citation>
    <scope>NUCLEOTIDE SEQUENCE</scope>
    <source>
        <strain evidence="9">DFI.6.24</strain>
    </source>
</reference>
<dbReference type="PANTHER" id="PTHR47053:SF1">
    <property type="entry name" value="MUREIN DD-ENDOPEPTIDASE MEPH-RELATED"/>
    <property type="match status" value="1"/>
</dbReference>
<dbReference type="Gene3D" id="3.90.1720.10">
    <property type="entry name" value="endopeptidase domain like (from Nostoc punctiforme)"/>
    <property type="match status" value="1"/>
</dbReference>
<evidence type="ECO:0000313" key="12">
    <source>
        <dbReference type="Proteomes" id="UP000593842"/>
    </source>
</evidence>
<keyword evidence="5" id="KW-0472">Membrane</keyword>
<dbReference type="KEGG" id="fit:Fi14EGH31_03570"/>
<keyword evidence="4" id="KW-0788">Thiol protease</keyword>
<dbReference type="GeneID" id="70578782"/>
<evidence type="ECO:0000256" key="2">
    <source>
        <dbReference type="ARBA" id="ARBA00022670"/>
    </source>
</evidence>
<reference evidence="10 11" key="1">
    <citation type="journal article" date="2019" name="Int. J. Syst. Evol. Microbiol.">
        <title>Faecalibacillus intestinalis gen. nov., sp. nov. and Faecalibacillus faecis sp. nov., isolated from human faeces.</title>
        <authorList>
            <person name="Seo B."/>
            <person name="Jeon K."/>
            <person name="Baek I."/>
            <person name="Lee Y.M."/>
            <person name="Baek K."/>
            <person name="Ko G."/>
        </authorList>
    </citation>
    <scope>NUCLEOTIDE SEQUENCE [LARGE SCALE GENOMIC DNA]</scope>
    <source>
        <strain evidence="10 11">SNUG30099</strain>
    </source>
</reference>
<dbReference type="Proteomes" id="UP000240974">
    <property type="component" value="Unassembled WGS sequence"/>
</dbReference>
<feature type="transmembrane region" description="Helical" evidence="5">
    <location>
        <begin position="21"/>
        <end position="44"/>
    </location>
</feature>
<evidence type="ECO:0000313" key="10">
    <source>
        <dbReference type="EMBL" id="PST40689.1"/>
    </source>
</evidence>
<reference evidence="7" key="2">
    <citation type="journal article" date="2020" name="Microbiol. Resour. Announc.">
        <title>Complete Genome Sequence of Faecalibacillus intestinalis JCM 34082, Isolated from Feces from a Healthy Japanese Female.</title>
        <authorList>
            <person name="Sakamoto M."/>
            <person name="Ikeyama N."/>
            <person name="Toyoda A."/>
            <person name="Murakami T."/>
            <person name="Mori H."/>
            <person name="Ohkuma M."/>
        </authorList>
    </citation>
    <scope>NUCLEOTIDE SEQUENCE</scope>
    <source>
        <strain evidence="7">14EGH31</strain>
    </source>
</reference>
<dbReference type="Proteomes" id="UP001204814">
    <property type="component" value="Unassembled WGS sequence"/>
</dbReference>
<keyword evidence="11" id="KW-1185">Reference proteome</keyword>
<proteinExistence type="inferred from homology"/>
<dbReference type="GO" id="GO:0008234">
    <property type="term" value="F:cysteine-type peptidase activity"/>
    <property type="evidence" value="ECO:0007669"/>
    <property type="project" value="UniProtKB-KW"/>
</dbReference>
<gene>
    <name evidence="10" type="ORF">C7U54_08285</name>
    <name evidence="7" type="ORF">Fi14EGH31_03570</name>
    <name evidence="8" type="ORF">LJD74_05700</name>
    <name evidence="9" type="ORF">NE542_14505</name>
</gene>
<accession>A0A2T3FZH8</accession>
<dbReference type="InterPro" id="IPR051202">
    <property type="entry name" value="Peptidase_C40"/>
</dbReference>
<evidence type="ECO:0000313" key="8">
    <source>
        <dbReference type="EMBL" id="MCB8561509.1"/>
    </source>
</evidence>
<evidence type="ECO:0000256" key="3">
    <source>
        <dbReference type="ARBA" id="ARBA00022801"/>
    </source>
</evidence>
<dbReference type="EMBL" id="JANGBO010000025">
    <property type="protein sequence ID" value="MCQ5063028.1"/>
    <property type="molecule type" value="Genomic_DNA"/>
</dbReference>
<sequence>MKTKLIKLALSFFSSDDGRKFVRNVAVVIISPFVAITVLIGAIFSDGISFNHNLVTDLFEGNPISELTGEMKQYVQEIQDGLVLIDSHIDKINQTFTNGSSLNIYQVKGYFIGYMVSSQHKVFSDEMAEAWVNSFTEGEEVKVPTSVNAVIYASLEKNLNEKLLKDTKKSMETCYGALIGNDGKTVTTLSKEQMDELIKNMPEDTSEIRKKIVMQAADAVGKIPYYWGGSAKCAGYDGNDFGVTVAPDSKGRNKKGLDCSHFVDWVYWTVMNNNLGNTNTSGQIKMCKKIAKQDLKAGDLAFLINKSGKTTHVGIYAGKNAKGEAVWIHENSNDSNVAMNTVSYWSGYYRLNMMEGR</sequence>
<comment type="similarity">
    <text evidence="1">Belongs to the peptidase C40 family.</text>
</comment>
<keyword evidence="3" id="KW-0378">Hydrolase</keyword>
<dbReference type="Proteomes" id="UP000593842">
    <property type="component" value="Chromosome"/>
</dbReference>
<keyword evidence="5" id="KW-1133">Transmembrane helix</keyword>
<dbReference type="Pfam" id="PF00877">
    <property type="entry name" value="NLPC_P60"/>
    <property type="match status" value="1"/>
</dbReference>
<evidence type="ECO:0000313" key="9">
    <source>
        <dbReference type="EMBL" id="MCQ5063028.1"/>
    </source>
</evidence>
<dbReference type="EMBL" id="AP024085">
    <property type="protein sequence ID" value="BCL56645.1"/>
    <property type="molecule type" value="Genomic_DNA"/>
</dbReference>
<evidence type="ECO:0000259" key="6">
    <source>
        <dbReference type="PROSITE" id="PS51935"/>
    </source>
</evidence>
<dbReference type="PROSITE" id="PS51935">
    <property type="entry name" value="NLPC_P60"/>
    <property type="match status" value="1"/>
</dbReference>
<reference evidence="12" key="3">
    <citation type="submission" date="2020-09" db="EMBL/GenBank/DDBJ databases">
        <title>Complete genome sequencing of Faecalibacillus intestinalis strain 14EGH31.</title>
        <authorList>
            <person name="Sakamoto M."/>
            <person name="Murakami T."/>
            <person name="Mori H."/>
        </authorList>
    </citation>
    <scope>NUCLEOTIDE SEQUENCE [LARGE SCALE GENOMIC DNA]</scope>
    <source>
        <strain evidence="12">14EGH31</strain>
    </source>
</reference>
<dbReference type="EMBL" id="PYLQ01000010">
    <property type="protein sequence ID" value="PST40689.1"/>
    <property type="molecule type" value="Genomic_DNA"/>
</dbReference>
<evidence type="ECO:0000256" key="1">
    <source>
        <dbReference type="ARBA" id="ARBA00007074"/>
    </source>
</evidence>
<dbReference type="AlphaFoldDB" id="A0A2T3FZH8"/>
<name>A0A2T3FZH8_9FIRM</name>